<dbReference type="AlphaFoldDB" id="A0AAV5SA50"/>
<dbReference type="EMBL" id="BTSX01000001">
    <property type="protein sequence ID" value="GMS79432.1"/>
    <property type="molecule type" value="Genomic_DNA"/>
</dbReference>
<comment type="caution">
    <text evidence="1">The sequence shown here is derived from an EMBL/GenBank/DDBJ whole genome shotgun (WGS) entry which is preliminary data.</text>
</comment>
<name>A0AAV5SA50_9BILA</name>
<proteinExistence type="predicted"/>
<gene>
    <name evidence="1" type="ORF">PENTCL1PPCAC_1607</name>
</gene>
<organism evidence="1 2">
    <name type="scientific">Pristionchus entomophagus</name>
    <dbReference type="NCBI Taxonomy" id="358040"/>
    <lineage>
        <taxon>Eukaryota</taxon>
        <taxon>Metazoa</taxon>
        <taxon>Ecdysozoa</taxon>
        <taxon>Nematoda</taxon>
        <taxon>Chromadorea</taxon>
        <taxon>Rhabditida</taxon>
        <taxon>Rhabditina</taxon>
        <taxon>Diplogasteromorpha</taxon>
        <taxon>Diplogasteroidea</taxon>
        <taxon>Neodiplogasteridae</taxon>
        <taxon>Pristionchus</taxon>
    </lineage>
</organism>
<reference evidence="1" key="1">
    <citation type="submission" date="2023-10" db="EMBL/GenBank/DDBJ databases">
        <title>Genome assembly of Pristionchus species.</title>
        <authorList>
            <person name="Yoshida K."/>
            <person name="Sommer R.J."/>
        </authorList>
    </citation>
    <scope>NUCLEOTIDE SEQUENCE</scope>
    <source>
        <strain evidence="1">RS0144</strain>
    </source>
</reference>
<keyword evidence="2" id="KW-1185">Reference proteome</keyword>
<evidence type="ECO:0000313" key="2">
    <source>
        <dbReference type="Proteomes" id="UP001432027"/>
    </source>
</evidence>
<dbReference type="Proteomes" id="UP001432027">
    <property type="component" value="Unassembled WGS sequence"/>
</dbReference>
<protein>
    <submittedName>
        <fullName evidence="1">Uncharacterized protein</fullName>
    </submittedName>
</protein>
<accession>A0AAV5SA50</accession>
<sequence>MDHLQQKDCRALIMSRKLSPTIRGTQRTTAKLDYDAIFNWRDGDIRCRKSRSSPLNSHLNSIPDNI</sequence>
<evidence type="ECO:0000313" key="1">
    <source>
        <dbReference type="EMBL" id="GMS79432.1"/>
    </source>
</evidence>